<feature type="region of interest" description="Disordered" evidence="1">
    <location>
        <begin position="262"/>
        <end position="286"/>
    </location>
</feature>
<reference evidence="2 3" key="1">
    <citation type="submission" date="2020-07" db="EMBL/GenBank/DDBJ databases">
        <title>Taxonomic proposal: Crassvirales, a new order of highly abundant and diverse bacterial viruses.</title>
        <authorList>
            <person name="Shkoporov A.N."/>
            <person name="Stockdale S.R."/>
            <person name="Guerin E."/>
            <person name="Ross R.P."/>
            <person name="Hill C."/>
        </authorList>
    </citation>
    <scope>NUCLEOTIDE SEQUENCE [LARGE SCALE GENOMIC DNA]</scope>
</reference>
<protein>
    <submittedName>
        <fullName evidence="2">Uncharacterized protein</fullName>
    </submittedName>
</protein>
<dbReference type="RefSeq" id="YP_010112000.1">
    <property type="nucleotide sequence ID" value="NC_055887.1"/>
</dbReference>
<dbReference type="Proteomes" id="UP000593898">
    <property type="component" value="Segment"/>
</dbReference>
<accession>A0A7M1S0X5</accession>
<dbReference type="EMBL" id="MT774394">
    <property type="protein sequence ID" value="QOR59842.1"/>
    <property type="molecule type" value="Genomic_DNA"/>
</dbReference>
<sequence>MTIAEMHVWFRQYAQQMGMQNVRAILPEQIDLLINSSITDTVNQIITQNIGVTNDRIITDNSKIGQINALRSLYKVKIVQALPITGSGSSVRAPFVKGEETHIFRMYADIKNFDHGGSGNTGKFDYLYLVDLSINYSNLSDSSGSPTIVTNYFPVRLIDDAYLADTLNDFILRPRLRTPVAVIYNDQLDIYIDNLENSRLPTNLNPYRLRVSYIAKPAVVKYASDLGGIDIDCNLPEYMHVDILKHAVDLYRIAISGTLSASQQAEQNQQRENTRNNYRNEGNQQQ</sequence>
<evidence type="ECO:0000313" key="2">
    <source>
        <dbReference type="EMBL" id="QOR59842.1"/>
    </source>
</evidence>
<proteinExistence type="predicted"/>
<evidence type="ECO:0000313" key="3">
    <source>
        <dbReference type="Proteomes" id="UP000593898"/>
    </source>
</evidence>
<keyword evidence="3" id="KW-1185">Reference proteome</keyword>
<dbReference type="KEGG" id="vg:65130458"/>
<name>A0A7M1S0X5_9CAUD</name>
<dbReference type="GeneID" id="65130458"/>
<feature type="compositionally biased region" description="Low complexity" evidence="1">
    <location>
        <begin position="263"/>
        <end position="286"/>
    </location>
</feature>
<organism evidence="2 3">
    <name type="scientific">uncultured phage cr271_1</name>
    <dbReference type="NCBI Taxonomy" id="2772078"/>
    <lineage>
        <taxon>Viruses</taxon>
        <taxon>Duplodnaviria</taxon>
        <taxon>Heunggongvirae</taxon>
        <taxon>Uroviricota</taxon>
        <taxon>Caudoviricetes</taxon>
        <taxon>Crassvirales</taxon>
        <taxon>Intestiviridae</taxon>
        <taxon>Obtuvirinae</taxon>
        <taxon>Hacihdavirus</taxon>
        <taxon>Hacihdavirus animalis</taxon>
    </lineage>
</organism>
<evidence type="ECO:0000256" key="1">
    <source>
        <dbReference type="SAM" id="MobiDB-lite"/>
    </source>
</evidence>